<feature type="region of interest" description="Disordered" evidence="1">
    <location>
        <begin position="471"/>
        <end position="505"/>
    </location>
</feature>
<comment type="caution">
    <text evidence="2">The sequence shown here is derived from an EMBL/GenBank/DDBJ whole genome shotgun (WGS) entry which is preliminary data.</text>
</comment>
<feature type="compositionally biased region" description="Polar residues" evidence="1">
    <location>
        <begin position="33"/>
        <end position="42"/>
    </location>
</feature>
<accession>A0A8H6ARV8</accession>
<dbReference type="GeneID" id="59259698"/>
<dbReference type="OrthoDB" id="5317787at2759"/>
<name>A0A8H6ARV8_9HELO</name>
<organism evidence="2 3">
    <name type="scientific">Botrytis fragariae</name>
    <dbReference type="NCBI Taxonomy" id="1964551"/>
    <lineage>
        <taxon>Eukaryota</taxon>
        <taxon>Fungi</taxon>
        <taxon>Dikarya</taxon>
        <taxon>Ascomycota</taxon>
        <taxon>Pezizomycotina</taxon>
        <taxon>Leotiomycetes</taxon>
        <taxon>Helotiales</taxon>
        <taxon>Sclerotiniaceae</taxon>
        <taxon>Botrytis</taxon>
    </lineage>
</organism>
<evidence type="ECO:0000313" key="2">
    <source>
        <dbReference type="EMBL" id="KAF5872270.1"/>
    </source>
</evidence>
<dbReference type="Proteomes" id="UP000531561">
    <property type="component" value="Unassembled WGS sequence"/>
</dbReference>
<dbReference type="AlphaFoldDB" id="A0A8H6ARV8"/>
<gene>
    <name evidence="2" type="ORF">Bfra_005626</name>
</gene>
<feature type="compositionally biased region" description="Basic and acidic residues" evidence="1">
    <location>
        <begin position="20"/>
        <end position="30"/>
    </location>
</feature>
<feature type="region of interest" description="Disordered" evidence="1">
    <location>
        <begin position="185"/>
        <end position="256"/>
    </location>
</feature>
<proteinExistence type="predicted"/>
<feature type="compositionally biased region" description="Low complexity" evidence="1">
    <location>
        <begin position="405"/>
        <end position="448"/>
    </location>
</feature>
<feature type="compositionally biased region" description="Polar residues" evidence="1">
    <location>
        <begin position="225"/>
        <end position="234"/>
    </location>
</feature>
<feature type="region of interest" description="Disordered" evidence="1">
    <location>
        <begin position="1"/>
        <end position="101"/>
    </location>
</feature>
<evidence type="ECO:0000256" key="1">
    <source>
        <dbReference type="SAM" id="MobiDB-lite"/>
    </source>
</evidence>
<feature type="compositionally biased region" description="Basic and acidic residues" evidence="1">
    <location>
        <begin position="1"/>
        <end position="10"/>
    </location>
</feature>
<dbReference type="RefSeq" id="XP_037191216.1">
    <property type="nucleotide sequence ID" value="XM_037336006.1"/>
</dbReference>
<protein>
    <submittedName>
        <fullName evidence="2">Uncharacterized protein</fullName>
    </submittedName>
</protein>
<feature type="compositionally biased region" description="Polar residues" evidence="1">
    <location>
        <begin position="75"/>
        <end position="88"/>
    </location>
</feature>
<feature type="compositionally biased region" description="Acidic residues" evidence="1">
    <location>
        <begin position="90"/>
        <end position="101"/>
    </location>
</feature>
<sequence>MPDYMRRYTTDHSTSSRGSRQSDESSRESHSTAPTSIYNSPRPSIHQYQPERPIYYHKESIDLSPSDMSPIDYPRSSQETYASTSASQEDLYDEPESYDPEYDVPEYKTVVESNLRPSTAQDFARYFPSTKRLYIRHDDTSYDGNMNLRVDTEDGHGQDKEIIQLFHLRMHDLKNREFSLRRYERSSGREVCHSSRKYAKPTERRPSVLSRSVSSAFASIRKPSISRQNSTTSPTKPPMGGVQRHDSGYASNSESDSDVEAFMASKKAAASSIPTNTTKLEFSNYAQIEVKRRGAKSQKRYEFEYWGYSYSWKRVVEKDGEGKAISYHLFKGDSGNAVAHIVPELRSRDQIREEELVGGWVPPCQMWISEKSVVEKVTDVADVIISTGLIALVDDSIKRHFQPKPTSSHPNSHSNSYTTSTSPYTSTPTPSHPNTHSQALSSRSSPRTLPLPPLNMNLEFVGPRAMVEHMFKRRNSGSSSKSKEHEEKRKHSPLRYAQGAGFGRV</sequence>
<keyword evidence="3" id="KW-1185">Reference proteome</keyword>
<evidence type="ECO:0000313" key="3">
    <source>
        <dbReference type="Proteomes" id="UP000531561"/>
    </source>
</evidence>
<dbReference type="EMBL" id="JABFCT010000010">
    <property type="protein sequence ID" value="KAF5872270.1"/>
    <property type="molecule type" value="Genomic_DNA"/>
</dbReference>
<feature type="compositionally biased region" description="Low complexity" evidence="1">
    <location>
        <begin position="207"/>
        <end position="221"/>
    </location>
</feature>
<feature type="region of interest" description="Disordered" evidence="1">
    <location>
        <begin position="401"/>
        <end position="455"/>
    </location>
</feature>
<reference evidence="2 3" key="1">
    <citation type="journal article" date="2020" name="Phytopathology">
        <title>A high-quality genome resource of Botrytis fragariae, a new and rapidly spreading fungal pathogen causing strawberry gray mold in the U.S.A.</title>
        <authorList>
            <person name="Wu Y."/>
            <person name="Saski C.A."/>
            <person name="Schnabel G."/>
            <person name="Xiao S."/>
            <person name="Hu M."/>
        </authorList>
    </citation>
    <scope>NUCLEOTIDE SEQUENCE [LARGE SCALE GENOMIC DNA]</scope>
    <source>
        <strain evidence="2 3">BVB16</strain>
    </source>
</reference>